<name>A0AAD9QFK9_ACRCE</name>
<organism evidence="1 2">
    <name type="scientific">Acropora cervicornis</name>
    <name type="common">Staghorn coral</name>
    <dbReference type="NCBI Taxonomy" id="6130"/>
    <lineage>
        <taxon>Eukaryota</taxon>
        <taxon>Metazoa</taxon>
        <taxon>Cnidaria</taxon>
        <taxon>Anthozoa</taxon>
        <taxon>Hexacorallia</taxon>
        <taxon>Scleractinia</taxon>
        <taxon>Astrocoeniina</taxon>
        <taxon>Acroporidae</taxon>
        <taxon>Acropora</taxon>
    </lineage>
</organism>
<reference evidence="1" key="2">
    <citation type="journal article" date="2023" name="Science">
        <title>Genomic signatures of disease resistance in endangered staghorn corals.</title>
        <authorList>
            <person name="Vollmer S.V."/>
            <person name="Selwyn J.D."/>
            <person name="Despard B.A."/>
            <person name="Roesel C.L."/>
        </authorList>
    </citation>
    <scope>NUCLEOTIDE SEQUENCE</scope>
    <source>
        <strain evidence="1">K2</strain>
    </source>
</reference>
<accession>A0AAD9QFK9</accession>
<dbReference type="PANTHER" id="PTHR31239">
    <property type="entry name" value="NICOLIN 1"/>
    <property type="match status" value="1"/>
</dbReference>
<protein>
    <submittedName>
        <fullName evidence="1">Nicolin-1</fullName>
    </submittedName>
</protein>
<dbReference type="AlphaFoldDB" id="A0AAD9QFK9"/>
<evidence type="ECO:0000313" key="2">
    <source>
        <dbReference type="Proteomes" id="UP001249851"/>
    </source>
</evidence>
<keyword evidence="2" id="KW-1185">Reference proteome</keyword>
<sequence>MVDSFLNSKPKPLDCIIKKPVLLTIGDQTTDSYKSGVSVVDIIFPGSHSVDVGKLTFKNCYSTSITVKVKLRDDMSNETWNTVVKNLKLMPHSHFEAGSQDNFTIMIKDIIKPSSQVIMLRLILKQPSPHWCNFGIEEVKCFPLTKKSNTIAPGWMQSVESRNKSVTKTPNNTPNSDSVAGSVQQLWALLQQLKSSESDVAIGRFDIDGSYDINLLSYT</sequence>
<evidence type="ECO:0000313" key="1">
    <source>
        <dbReference type="EMBL" id="KAK2560377.1"/>
    </source>
</evidence>
<dbReference type="GO" id="GO:0005654">
    <property type="term" value="C:nucleoplasm"/>
    <property type="evidence" value="ECO:0007669"/>
    <property type="project" value="TreeGrafter"/>
</dbReference>
<gene>
    <name evidence="1" type="ORF">P5673_016713</name>
</gene>
<dbReference type="Proteomes" id="UP001249851">
    <property type="component" value="Unassembled WGS sequence"/>
</dbReference>
<dbReference type="PANTHER" id="PTHR31239:SF2">
    <property type="entry name" value="NICOLIN-1"/>
    <property type="match status" value="1"/>
</dbReference>
<dbReference type="EMBL" id="JARQWQ010000036">
    <property type="protein sequence ID" value="KAK2560377.1"/>
    <property type="molecule type" value="Genomic_DNA"/>
</dbReference>
<proteinExistence type="predicted"/>
<comment type="caution">
    <text evidence="1">The sequence shown here is derived from an EMBL/GenBank/DDBJ whole genome shotgun (WGS) entry which is preliminary data.</text>
</comment>
<dbReference type="InterPro" id="IPR040235">
    <property type="entry name" value="Nicolin-1"/>
</dbReference>
<reference evidence="1" key="1">
    <citation type="journal article" date="2023" name="G3 (Bethesda)">
        <title>Whole genome assembly and annotation of the endangered Caribbean coral Acropora cervicornis.</title>
        <authorList>
            <person name="Selwyn J.D."/>
            <person name="Vollmer S.V."/>
        </authorList>
    </citation>
    <scope>NUCLEOTIDE SEQUENCE</scope>
    <source>
        <strain evidence="1">K2</strain>
    </source>
</reference>